<keyword evidence="4" id="KW-1185">Reference proteome</keyword>
<evidence type="ECO:0000256" key="1">
    <source>
        <dbReference type="ARBA" id="ARBA00023242"/>
    </source>
</evidence>
<dbReference type="PROSITE" id="PS50048">
    <property type="entry name" value="ZN2_CY6_FUNGAL_2"/>
    <property type="match status" value="1"/>
</dbReference>
<dbReference type="InterPro" id="IPR053178">
    <property type="entry name" value="Osmoadaptation_assoc"/>
</dbReference>
<accession>A0A0C3HAB0</accession>
<name>A0A0C3HAB0_OIDMZ</name>
<gene>
    <name evidence="3" type="ORF">OIDMADRAFT_145664</name>
</gene>
<dbReference type="PANTHER" id="PTHR38111:SF2">
    <property type="entry name" value="FINGER DOMAIN PROTEIN, PUTATIVE (AFU_ORTHOLOGUE AFUA_1G01560)-RELATED"/>
    <property type="match status" value="1"/>
</dbReference>
<dbReference type="GO" id="GO:0000981">
    <property type="term" value="F:DNA-binding transcription factor activity, RNA polymerase II-specific"/>
    <property type="evidence" value="ECO:0007669"/>
    <property type="project" value="InterPro"/>
</dbReference>
<dbReference type="AlphaFoldDB" id="A0A0C3HAB0"/>
<feature type="domain" description="Zn(2)-C6 fungal-type" evidence="2">
    <location>
        <begin position="22"/>
        <end position="50"/>
    </location>
</feature>
<dbReference type="InterPro" id="IPR021858">
    <property type="entry name" value="Fun_TF"/>
</dbReference>
<dbReference type="SUPFAM" id="SSF57701">
    <property type="entry name" value="Zn2/Cys6 DNA-binding domain"/>
    <property type="match status" value="1"/>
</dbReference>
<dbReference type="Gene3D" id="4.10.240.10">
    <property type="entry name" value="Zn(2)-C6 fungal-type DNA-binding domain"/>
    <property type="match status" value="1"/>
</dbReference>
<dbReference type="EMBL" id="KN832877">
    <property type="protein sequence ID" value="KIN00155.1"/>
    <property type="molecule type" value="Genomic_DNA"/>
</dbReference>
<dbReference type="InParanoid" id="A0A0C3HAB0"/>
<protein>
    <recommendedName>
        <fullName evidence="2">Zn(2)-C6 fungal-type domain-containing protein</fullName>
    </recommendedName>
</protein>
<reference evidence="4" key="2">
    <citation type="submission" date="2015-01" db="EMBL/GenBank/DDBJ databases">
        <title>Evolutionary Origins and Diversification of the Mycorrhizal Mutualists.</title>
        <authorList>
            <consortium name="DOE Joint Genome Institute"/>
            <consortium name="Mycorrhizal Genomics Consortium"/>
            <person name="Kohler A."/>
            <person name="Kuo A."/>
            <person name="Nagy L.G."/>
            <person name="Floudas D."/>
            <person name="Copeland A."/>
            <person name="Barry K.W."/>
            <person name="Cichocki N."/>
            <person name="Veneault-Fourrey C."/>
            <person name="LaButti K."/>
            <person name="Lindquist E.A."/>
            <person name="Lipzen A."/>
            <person name="Lundell T."/>
            <person name="Morin E."/>
            <person name="Murat C."/>
            <person name="Riley R."/>
            <person name="Ohm R."/>
            <person name="Sun H."/>
            <person name="Tunlid A."/>
            <person name="Henrissat B."/>
            <person name="Grigoriev I.V."/>
            <person name="Hibbett D.S."/>
            <person name="Martin F."/>
        </authorList>
    </citation>
    <scope>NUCLEOTIDE SEQUENCE [LARGE SCALE GENOMIC DNA]</scope>
    <source>
        <strain evidence="4">Zn</strain>
    </source>
</reference>
<dbReference type="GO" id="GO:0008270">
    <property type="term" value="F:zinc ion binding"/>
    <property type="evidence" value="ECO:0007669"/>
    <property type="project" value="InterPro"/>
</dbReference>
<dbReference type="STRING" id="913774.A0A0C3HAB0"/>
<evidence type="ECO:0000313" key="3">
    <source>
        <dbReference type="EMBL" id="KIN00155.1"/>
    </source>
</evidence>
<dbReference type="CDD" id="cd00067">
    <property type="entry name" value="GAL4"/>
    <property type="match status" value="1"/>
</dbReference>
<dbReference type="Pfam" id="PF00172">
    <property type="entry name" value="Zn_clus"/>
    <property type="match status" value="1"/>
</dbReference>
<dbReference type="SMART" id="SM00066">
    <property type="entry name" value="GAL4"/>
    <property type="match status" value="1"/>
</dbReference>
<reference evidence="3 4" key="1">
    <citation type="submission" date="2014-04" db="EMBL/GenBank/DDBJ databases">
        <authorList>
            <consortium name="DOE Joint Genome Institute"/>
            <person name="Kuo A."/>
            <person name="Martino E."/>
            <person name="Perotto S."/>
            <person name="Kohler A."/>
            <person name="Nagy L.G."/>
            <person name="Floudas D."/>
            <person name="Copeland A."/>
            <person name="Barry K.W."/>
            <person name="Cichocki N."/>
            <person name="Veneault-Fourrey C."/>
            <person name="LaButti K."/>
            <person name="Lindquist E.A."/>
            <person name="Lipzen A."/>
            <person name="Lundell T."/>
            <person name="Morin E."/>
            <person name="Murat C."/>
            <person name="Sun H."/>
            <person name="Tunlid A."/>
            <person name="Henrissat B."/>
            <person name="Grigoriev I.V."/>
            <person name="Hibbett D.S."/>
            <person name="Martin F."/>
            <person name="Nordberg H.P."/>
            <person name="Cantor M.N."/>
            <person name="Hua S.X."/>
        </authorList>
    </citation>
    <scope>NUCLEOTIDE SEQUENCE [LARGE SCALE GENOMIC DNA]</scope>
    <source>
        <strain evidence="3 4">Zn</strain>
    </source>
</reference>
<dbReference type="InterPro" id="IPR036864">
    <property type="entry name" value="Zn2-C6_fun-type_DNA-bd_sf"/>
</dbReference>
<proteinExistence type="predicted"/>
<dbReference type="InterPro" id="IPR001138">
    <property type="entry name" value="Zn2Cys6_DnaBD"/>
</dbReference>
<keyword evidence="1" id="KW-0539">Nucleus</keyword>
<sequence>MTVPGLGTRSSDHVHRLRRSKGCAVCLKRRVKCDEKRPSCSQCLRGRRKCYGVLSTIFFHVELASLSGPANRITRDNIKQAVDCAPEPTIELTWAEPVFGPMDGESDQEMSPKAIAPREPHTRIIDSNAEASKESQNISNSAMEANNIPSIIHQHLSNFVHLYTIIMPRNVLSDTWIDRLPNMLSPTNDPLMGMCITAVSLLYCGLFSNNDSITAESYRWYGTALTRQRSKIKELDNSSKKPTVEEICAPIILSFFEVASGNSHAAQFHHLQGAARLLERHGPTECSEGLLFGLFQTLRLLMIYPTVKIQHKLVFGTEEWRTIPFLRYPRSHIGRIIDIASATSGLLSRVESLITRPTQVREAETLEFKREALDLEEKLNRIWDELWKSNQRPGSDGHAVDDIQSADFASPEVPRIPSETPPALLSTLSNLLPDNTSPSVPVTHQSPFPSEQNNDNFVNIEYLRCLAFYSAARMLVLSILHSVNAAPASYEEQTQGHCARILIAASTMSEVHAGYVYLRLLLPLRVVAIFGTFEQREKAGEIIPKNGLRKGFSGNADRNNIRGTKSG</sequence>
<evidence type="ECO:0000259" key="2">
    <source>
        <dbReference type="PROSITE" id="PS50048"/>
    </source>
</evidence>
<dbReference type="OrthoDB" id="3525185at2759"/>
<dbReference type="PANTHER" id="PTHR38111">
    <property type="entry name" value="ZN(2)-C6 FUNGAL-TYPE DOMAIN-CONTAINING PROTEIN-RELATED"/>
    <property type="match status" value="1"/>
</dbReference>
<dbReference type="HOGENOM" id="CLU_043567_1_0_1"/>
<evidence type="ECO:0000313" key="4">
    <source>
        <dbReference type="Proteomes" id="UP000054321"/>
    </source>
</evidence>
<dbReference type="Proteomes" id="UP000054321">
    <property type="component" value="Unassembled WGS sequence"/>
</dbReference>
<dbReference type="Pfam" id="PF11951">
    <property type="entry name" value="Fungal_trans_2"/>
    <property type="match status" value="1"/>
</dbReference>
<organism evidence="3 4">
    <name type="scientific">Oidiodendron maius (strain Zn)</name>
    <dbReference type="NCBI Taxonomy" id="913774"/>
    <lineage>
        <taxon>Eukaryota</taxon>
        <taxon>Fungi</taxon>
        <taxon>Dikarya</taxon>
        <taxon>Ascomycota</taxon>
        <taxon>Pezizomycotina</taxon>
        <taxon>Leotiomycetes</taxon>
        <taxon>Leotiomycetes incertae sedis</taxon>
        <taxon>Myxotrichaceae</taxon>
        <taxon>Oidiodendron</taxon>
    </lineage>
</organism>